<feature type="region of interest" description="Disordered" evidence="5">
    <location>
        <begin position="920"/>
        <end position="946"/>
    </location>
</feature>
<dbReference type="PRINTS" id="PR00819">
    <property type="entry name" value="CBXCFQXSUPER"/>
</dbReference>
<dbReference type="Gene3D" id="3.40.50.300">
    <property type="entry name" value="P-loop containing nucleotide triphosphate hydrolases"/>
    <property type="match status" value="6"/>
</dbReference>
<dbReference type="InterPro" id="IPR003959">
    <property type="entry name" value="ATPase_AAA_core"/>
</dbReference>
<keyword evidence="7" id="KW-0496">Mitochondrion</keyword>
<dbReference type="InterPro" id="IPR027417">
    <property type="entry name" value="P-loop_NTPase"/>
</dbReference>
<dbReference type="InterPro" id="IPR050773">
    <property type="entry name" value="CbxX/CfxQ_RuBisCO_ESX"/>
</dbReference>
<feature type="domain" description="AAA+ ATPase" evidence="6">
    <location>
        <begin position="2431"/>
        <end position="2570"/>
    </location>
</feature>
<geneLocation type="mitochondrion" evidence="7"/>
<dbReference type="Pfam" id="PF26600">
    <property type="entry name" value="zf-CHCC_shd"/>
    <property type="match status" value="2"/>
</dbReference>
<reference evidence="7 8" key="1">
    <citation type="submission" date="2018-03" db="EMBL/GenBank/DDBJ databases">
        <authorList>
            <person name="Fogelqvist J."/>
        </authorList>
    </citation>
    <scope>NUCLEOTIDE SEQUENCE [LARGE SCALE GENOMIC DNA]</scope>
</reference>
<feature type="coiled-coil region" evidence="4">
    <location>
        <begin position="2998"/>
        <end position="3062"/>
    </location>
</feature>
<dbReference type="InterPro" id="IPR003593">
    <property type="entry name" value="AAA+_ATPase"/>
</dbReference>
<dbReference type="PANTHER" id="PTHR43392:SF2">
    <property type="entry name" value="AAA-TYPE ATPASE FAMILY PROTEIN _ ANKYRIN REPEAT FAMILY PROTEIN"/>
    <property type="match status" value="1"/>
</dbReference>
<comment type="similarity">
    <text evidence="1">Belongs to the CbxX/CfxQ family.</text>
</comment>
<dbReference type="InterPro" id="IPR058254">
    <property type="entry name" value="zf-CHCC_shd"/>
</dbReference>
<dbReference type="InterPro" id="IPR041679">
    <property type="entry name" value="DNA2/NAM7-like_C"/>
</dbReference>
<dbReference type="Pfam" id="PF26601">
    <property type="entry name" value="zf-CHCC_ins"/>
    <property type="match status" value="1"/>
</dbReference>
<protein>
    <recommendedName>
        <fullName evidence="6">AAA+ ATPase domain-containing protein</fullName>
    </recommendedName>
</protein>
<keyword evidence="3" id="KW-0067">ATP-binding</keyword>
<dbReference type="Proteomes" id="UP000290189">
    <property type="component" value="Unassembled WGS sequence"/>
</dbReference>
<dbReference type="FunFam" id="3.40.50.300:FF:000216">
    <property type="entry name" value="Type VII secretion ATPase EccA"/>
    <property type="match status" value="2"/>
</dbReference>
<dbReference type="InterPro" id="IPR000641">
    <property type="entry name" value="CbxX/CfxQ"/>
</dbReference>
<organism evidence="7 8">
    <name type="scientific">Plasmodiophora brassicae</name>
    <name type="common">Clubroot disease agent</name>
    <dbReference type="NCBI Taxonomy" id="37360"/>
    <lineage>
        <taxon>Eukaryota</taxon>
        <taxon>Sar</taxon>
        <taxon>Rhizaria</taxon>
        <taxon>Endomyxa</taxon>
        <taxon>Phytomyxea</taxon>
        <taxon>Plasmodiophorida</taxon>
        <taxon>Plasmodiophoridae</taxon>
        <taxon>Plasmodiophora</taxon>
    </lineage>
</organism>
<dbReference type="SMART" id="SM00382">
    <property type="entry name" value="AAA"/>
    <property type="match status" value="3"/>
</dbReference>
<dbReference type="Pfam" id="PF13087">
    <property type="entry name" value="AAA_12"/>
    <property type="match status" value="1"/>
</dbReference>
<feature type="region of interest" description="Disordered" evidence="5">
    <location>
        <begin position="1"/>
        <end position="76"/>
    </location>
</feature>
<evidence type="ECO:0000256" key="4">
    <source>
        <dbReference type="SAM" id="Coils"/>
    </source>
</evidence>
<feature type="region of interest" description="Disordered" evidence="5">
    <location>
        <begin position="2948"/>
        <end position="2975"/>
    </location>
</feature>
<feature type="compositionally biased region" description="Gly residues" evidence="5">
    <location>
        <begin position="28"/>
        <end position="43"/>
    </location>
</feature>
<dbReference type="SUPFAM" id="SSF52540">
    <property type="entry name" value="P-loop containing nucleoside triphosphate hydrolases"/>
    <property type="match status" value="4"/>
</dbReference>
<proteinExistence type="inferred from homology"/>
<evidence type="ECO:0000259" key="6">
    <source>
        <dbReference type="SMART" id="SM00382"/>
    </source>
</evidence>
<dbReference type="PANTHER" id="PTHR43392">
    <property type="entry name" value="AAA-TYPE ATPASE FAMILY PROTEIN / ANKYRIN REPEAT FAMILY PROTEIN"/>
    <property type="match status" value="1"/>
</dbReference>
<name>A0A3P3YN50_PLABS</name>
<dbReference type="Pfam" id="PF00004">
    <property type="entry name" value="AAA"/>
    <property type="match status" value="3"/>
</dbReference>
<accession>A0A3P3YN50</accession>
<feature type="domain" description="AAA+ ATPase" evidence="6">
    <location>
        <begin position="2690"/>
        <end position="2810"/>
    </location>
</feature>
<dbReference type="EMBL" id="OVEO01000018">
    <property type="protein sequence ID" value="SPR01593.1"/>
    <property type="molecule type" value="Genomic_DNA"/>
</dbReference>
<dbReference type="InterPro" id="IPR047187">
    <property type="entry name" value="SF1_C_Upf1"/>
</dbReference>
<keyword evidence="2" id="KW-0547">Nucleotide-binding</keyword>
<sequence length="3095" mass="344471">MPTPPPPYRGDSGRGRGRGRGSAPYAGRGRGNGPSGRGRGGYGCPPDRGGSRGGPRPPGRRDFNYGAVPEQNGPGQRVVSGFVETLARKTDTDLVKLLCSVVGRDLWIAAWSGDVRNSLSMEVLATLVTALARIPFSNEAPVATVPLSDFSLTIERFIKGSAQAGQEQRVRNVEACVNATKRLMKTCWNLAPADVRHSLESILGCASGALDARHKEHRLAQSKISELLDELEKPWTIKTCQTISSSESTSSSAGSALSRVDSQAYLQWRDATIAWLSTTSIFQATEVPVMKVPGTRSQGVYDSTHDYFETVLKVWVAITFEHGSYALTPHCHDHDQQGRPCGRTLWAIPEERSGSLTCMALRCTRPVVLACPNKFHNRGLCNPCATKAKEALRGPPGRYSSTHIYDACVVKVNYDGRIFADQLESRRPPAIEPNWKTTTRLCAPNLIGVVKLSGPKASLRPSDRILWGEIVVHSQQESRDEFKRRGRKQIAFTLFDLSDVSRLTRLTNIDLKHGDQIAIIDCQIFVPEFVPVLIALGHLSVSTLPFQNGALLNLSPRHSVDHAIDYNDADVDGDGAHDQQTQFVSSPIGSHHLQDEVIRANVTKLIDNSMIDPIIQLRRDPNVRDALQHKLELLVKKTTLDPGQMQSFLDALTYPVHCTLGPPGTGKSYVGVVMTRAMLIVRQLWMMTNPSVGRPPILVLSYKNHAIDEFLCDLVKSEPSVSMIRIGGGCNEPSLSRYVERSAWYDDPGVKAARSKLFDVCDLRTKYHTFAESLQALFSARADAMGLQTDVANEDEAKRRKTSTYTAASTLQQAVARTVEIINLVSGSGAELSLEDVASHERWTSITFDTIAQHFINVKHDICTMGYHAIALLYNGIKHYDDSMDSCEVLHRWLTGFEPQPPCSYDDIYRPDRHLRDAEFDDDVEDSSLAGDSKSRDVPVDNPDDGDDPDYLLHLREVFGADDVATSVPVDDEHVYEDESRDENFQAVARSEGEHEFVHPSKWNWDSSFDERWAIIEAFIFVAWTLHDRVSSIVTRAIDQARMSLLEAEVRAKAHVYEGKAVLGGTIVSCIGRLEAIRALNPFAVIVEEASEVLEPLLLSCISTSTCKFEQIGDHLQLSPSLMSKFEYERINKINVSMFERFVRAPRENRVPYTVLSIQRRMRKNIADLTREFYDRITAIEDHEICSTKLIGQSAGVRSTRQIPLIDRVTYKGREVPGIAPSIFFWQHTGSQTRADVGLSKVNDLEADMVCRLAKYLVDCGVPKTSIAVITPYKGQLMLIRKQLQEARLLAGRRLDSITQDTCVVSTVDRFQGDEADVVLVSLVADEKSKSPFVKLQNRMIVLLSRARLGLFIVGNTGYFNAKGAEHWKRALDILKAPGDSDNANKAIIVYDGPRMGTELPLCCPLHRSSMFMARNPDELSLGFCDLLCDTVLRCTHMCGLRCHWPRLDHNAQCSVPIASPCPHHRKALICTRVFAVAKLFRKTPQPLDTIDDAMALYRCQEPVDVEMPCSHSIRVTCAEEHDYSTGALNWPVCSQPALRPYVYACGHDINLTCSVFTNWERTPSLVTHCKAQVLYRPQCGHEKKVACYLKDQYECGGAVLTCNEMVQLNLPRCGHSASVPCKRAAALDSWTGNTLGATVIQPCHLGTQPTCATLSLWECEAGHRFKYPQCSEGVPEHCPSCIQHHLAEDIRLLEDGERPPVDPDVLTADLDESKLTSLRCLPRNEDDVRYNRLHMLLNFRDWQLMSMDDAWLRPVYRPAVTKWFIPVNDSGKDFRLTHHVKSSTLHGVQVYPWTRPNIECVLLSRKQSGPRSDLHFVIGVAFTCHVLVDPPDIPKGPAPRSKGSNKQKLKAQQQAKDMLVQSKQWVQQHRKNGFDAVQRHLKDGSTTLVLWDPFALSATHAICASHDTISAVASSLPEDVDLGPVYIQAKAPSQQQRTTAVSSTNVDFRERHREHLDMLLATRLSGLQFETRLIGKLQFTKSYATESPPSTGGPFGGLEYLKTLSASMKVPELQLFRCLELLHLDFATDAEHEFQEYLHSVDSRRAHPLTIVAAARLAKNSNPAESRACLMAFVKCYEDCAKDWLTPDELACLEQSTGVGDVLPDVTTQSAKSLWEQLKESERCHSDAMEELLALTGLKKVKTEAVLIFKSALVRNKMDAEKRRKNAMTLNFCFLGNPGTGKTTVARLFAQILKDCGMRRSETFIELTAQKLKDDGVDEFRKAIKSCGNGTIFVDEAYDLDPFGDFKGKPIVAELLNCSENMRDCISFILAGYEDDIQNKLFAYNDGLKSRFQEIVFEDFDEDELKTIWQSQLSGKEWNADPAIGKLVAYELSKAANRKGFGNARAVRKLIETATNRRMSCDDFDTSHMELRIEDVVGEDPLNNPKVKRILGEFNGMTGWTSVKQSVVEFVSVCSKNYQLRLQCKPSCPVILNRLFLGNPGTGKTTCAHLYADLLKELNFLSVGGVVFKTASDFVGSVVGESQKKANNIIENARGKVLVIDEAYNLADGLYGNQVLDVIVEKVQGTESDDIAVLLLGYEKNMSEMIRKANPGLARRFAFDYAFRFEDYDDSQLLTIFNSKCHKQDINVTFDVSKKAIRVLSMQRSQANFGNAGAVDNLLKAAVAKASLRPGTDGIVLQPDDIDGVSIDDSLDPLKLLDGLYKVDEIRAELVAIRNAIQVAQVEGSPLPPIGHFVFRGNPGTGKTTVARAMSKILFQLGILPTDRTKETSGLGLTGEYVGHTKKAVEQQLGEARGGVLFIDEAYDLGNGSFGLEAITTLVAAMTDEQYQGMVIILAGYAADMDRMLDRNSGLKSRITHVFDFDDWDADDCALFFSNKASKEGLSIPDAAIDIVKAGCEQLITFPGWANGRDVTTLWEKAMKQQASRVVNAPEHELILQLDDVERAVSKMIAQRRPPDAAPMLRDLPSLDPDAAMASDGPHCATEHEFARAENVNGRPDPEGTDAPETAEGRDPGVSDADWAALEEAKRLHEGKIRRKVEEAEEARRLHEQRMEEIRREQDEARRRHLELVERERREKELAARQEEERKAREVQEKLRRLMSCPAGFNWYKCGSGWRCGGGSHFVSDAQLNSQFTC</sequence>
<evidence type="ECO:0000256" key="2">
    <source>
        <dbReference type="ARBA" id="ARBA00022741"/>
    </source>
</evidence>
<evidence type="ECO:0000256" key="1">
    <source>
        <dbReference type="ARBA" id="ARBA00010378"/>
    </source>
</evidence>
<evidence type="ECO:0000256" key="3">
    <source>
        <dbReference type="ARBA" id="ARBA00022840"/>
    </source>
</evidence>
<dbReference type="CDD" id="cd00009">
    <property type="entry name" value="AAA"/>
    <property type="match status" value="3"/>
</dbReference>
<feature type="domain" description="AAA+ ATPase" evidence="6">
    <location>
        <begin position="2169"/>
        <end position="2303"/>
    </location>
</feature>
<keyword evidence="4" id="KW-0175">Coiled coil</keyword>
<dbReference type="Gene3D" id="1.10.8.60">
    <property type="match status" value="3"/>
</dbReference>
<evidence type="ECO:0000313" key="7">
    <source>
        <dbReference type="EMBL" id="SPR01593.1"/>
    </source>
</evidence>
<dbReference type="CDD" id="cd18808">
    <property type="entry name" value="SF1_C_Upf1"/>
    <property type="match status" value="1"/>
</dbReference>
<gene>
    <name evidence="7" type="ORF">PLBR_LOCUS8808</name>
</gene>
<dbReference type="GO" id="GO:0016887">
    <property type="term" value="F:ATP hydrolysis activity"/>
    <property type="evidence" value="ECO:0007669"/>
    <property type="project" value="InterPro"/>
</dbReference>
<evidence type="ECO:0000313" key="8">
    <source>
        <dbReference type="Proteomes" id="UP000290189"/>
    </source>
</evidence>
<dbReference type="GO" id="GO:0005524">
    <property type="term" value="F:ATP binding"/>
    <property type="evidence" value="ECO:0007669"/>
    <property type="project" value="UniProtKB-KW"/>
</dbReference>
<dbReference type="InterPro" id="IPR058255">
    <property type="entry name" value="zf-CHCC_ins"/>
</dbReference>
<evidence type="ECO:0000256" key="5">
    <source>
        <dbReference type="SAM" id="MobiDB-lite"/>
    </source>
</evidence>